<organism evidence="2 3">
    <name type="scientific">Strigomonas culicis</name>
    <dbReference type="NCBI Taxonomy" id="28005"/>
    <lineage>
        <taxon>Eukaryota</taxon>
        <taxon>Discoba</taxon>
        <taxon>Euglenozoa</taxon>
        <taxon>Kinetoplastea</taxon>
        <taxon>Metakinetoplastina</taxon>
        <taxon>Trypanosomatida</taxon>
        <taxon>Trypanosomatidae</taxon>
        <taxon>Strigomonadinae</taxon>
        <taxon>Strigomonas</taxon>
    </lineage>
</organism>
<accession>S9VFW4</accession>
<evidence type="ECO:0000256" key="1">
    <source>
        <dbReference type="SAM" id="MobiDB-lite"/>
    </source>
</evidence>
<reference evidence="2 3" key="1">
    <citation type="journal article" date="2013" name="PLoS ONE">
        <title>Predicting the Proteins of Angomonas deanei, Strigomonas culicis and Their Respective Endosymbionts Reveals New Aspects of the Trypanosomatidae Family.</title>
        <authorList>
            <person name="Motta M.C."/>
            <person name="Martins A.C."/>
            <person name="de Souza S.S."/>
            <person name="Catta-Preta C.M."/>
            <person name="Silva R."/>
            <person name="Klein C.C."/>
            <person name="de Almeida L.G."/>
            <person name="de Lima Cunha O."/>
            <person name="Ciapina L.P."/>
            <person name="Brocchi M."/>
            <person name="Colabardini A.C."/>
            <person name="de Araujo Lima B."/>
            <person name="Machado C.R."/>
            <person name="de Almeida Soares C.M."/>
            <person name="Probst C.M."/>
            <person name="de Menezes C.B."/>
            <person name="Thompson C.E."/>
            <person name="Bartholomeu D.C."/>
            <person name="Gradia D.F."/>
            <person name="Pavoni D.P."/>
            <person name="Grisard E.C."/>
            <person name="Fantinatti-Garboggini F."/>
            <person name="Marchini F.K."/>
            <person name="Rodrigues-Luiz G.F."/>
            <person name="Wagner G."/>
            <person name="Goldman G.H."/>
            <person name="Fietto J.L."/>
            <person name="Elias M.C."/>
            <person name="Goldman M.H."/>
            <person name="Sagot M.F."/>
            <person name="Pereira M."/>
            <person name="Stoco P.H."/>
            <person name="de Mendonca-Neto R.P."/>
            <person name="Teixeira S.M."/>
            <person name="Maciel T.E."/>
            <person name="de Oliveira Mendes T.A."/>
            <person name="Urmenyi T.P."/>
            <person name="de Souza W."/>
            <person name="Schenkman S."/>
            <person name="de Vasconcelos A.T."/>
        </authorList>
    </citation>
    <scope>NUCLEOTIDE SEQUENCE [LARGE SCALE GENOMIC DNA]</scope>
</reference>
<proteinExistence type="predicted"/>
<feature type="region of interest" description="Disordered" evidence="1">
    <location>
        <begin position="288"/>
        <end position="307"/>
    </location>
</feature>
<dbReference type="Proteomes" id="UP000015354">
    <property type="component" value="Unassembled WGS sequence"/>
</dbReference>
<dbReference type="InterPro" id="IPR039586">
    <property type="entry name" value="CFAP46"/>
</dbReference>
<dbReference type="PANTHER" id="PTHR15977:SF15">
    <property type="entry name" value="CILIA- AND FLAGELLA-ASSOCIATED PROTEIN 46"/>
    <property type="match status" value="1"/>
</dbReference>
<keyword evidence="3" id="KW-1185">Reference proteome</keyword>
<protein>
    <submittedName>
        <fullName evidence="2">Uncharacterized protein</fullName>
    </submittedName>
</protein>
<dbReference type="Pfam" id="PF25439">
    <property type="entry name" value="TPR_CFAP46_N"/>
    <property type="match status" value="1"/>
</dbReference>
<dbReference type="OrthoDB" id="68437at2759"/>
<name>S9VFW4_9TRYP</name>
<dbReference type="InterPro" id="IPR057466">
    <property type="entry name" value="CFAP46_TPR"/>
</dbReference>
<dbReference type="EMBL" id="ATMH01008375">
    <property type="protein sequence ID" value="EPY22040.1"/>
    <property type="molecule type" value="Genomic_DNA"/>
</dbReference>
<dbReference type="PANTHER" id="PTHR15977">
    <property type="entry name" value="CILIA- AND FLAGELLA-ASSOCIATED PROTEIN 46"/>
    <property type="match status" value="1"/>
</dbReference>
<evidence type="ECO:0000313" key="3">
    <source>
        <dbReference type="Proteomes" id="UP000015354"/>
    </source>
</evidence>
<evidence type="ECO:0000313" key="2">
    <source>
        <dbReference type="EMBL" id="EPY22040.1"/>
    </source>
</evidence>
<comment type="caution">
    <text evidence="2">The sequence shown here is derived from an EMBL/GenBank/DDBJ whole genome shotgun (WGS) entry which is preliminary data.</text>
</comment>
<feature type="compositionally biased region" description="Polar residues" evidence="1">
    <location>
        <begin position="293"/>
        <end position="302"/>
    </location>
</feature>
<feature type="region of interest" description="Disordered" evidence="1">
    <location>
        <begin position="588"/>
        <end position="613"/>
    </location>
</feature>
<sequence length="2499" mass="276277">MSATINELRAALENPFLSRNAINEVYDDMRKLNLRGQNISFPVELFVLCCEVAIKEELWDVAHQCLPHFSQGKVASPSLQARSFYCEAAVRLHDMSPSLRGQEWVSERQACATCVLHGISVAVAEYPNDGWVLALGLDHLWTVLAPVYEAGKHKEIVDVIGFVASIFERLLTTNFDHTRVQWLFRYAVCFRGLGRYADALTQLHQCLELASRLENDRLLVQILRFTATMTLERDGHNPKGSKGENIFAKHPVFQAVYASQVVLCGHVEAESVKGELLASYEKLTALEKGPEPANTTSASNGRPKTRAARTNALDSVTVSPAVVEEVLADVVLALAFSGKETRVSLPAAEQLCAHTSPRCKTFGMYGKIIVKCQEEALLDLSDAIDTSYLDARMVAEMKTCLHQVESAMGTARMIEDVSERAYCLQVGCALLWALCMPLLQEETVGSIRQTIRKICRTLDETTSLYTQTKFFVDVTYESCLVDFSEDNLAHLAQRIFLALQKDYSVVLENGRLSYPMDFPLLWLLRRTQARTQADSSHFSRPEEEALYNLEQSKVVSTASKRVLLIKAAFNKLPPLPLSIVPVGEAESAEPHASKGKQNTNAHKGGAKAGTASPASGATSVAVMVSSSLAELYVSLLRECMKDLTSSLLPIAKSTAKSLSELPAFVDERYKGILLAKAEGHQCLAEVLLAEQASAEEEAPPQKDAAATTILPHLLQAASIGHNLHGMGFPSLHVIVNATQTFMSVCRPLISSGRFVGLSAKFADMYEYVVGVGIHSLHESALMVELAVLYVLTLLFDYMRLKGDPVRRADGGALAYDDLVQYIMKFTRVDSSSALLKKAQEVCWEIIQRVPSPAAKSTLCLLYPTVCRLHNVSKMEPVPHPQEQLLFLLGKLLGPVTQEERAALVAKDALALLKEDPSVELCGRMVDLAVACRDERTAVDVCDIADFLYKNGKLGWGTLFVVSKKDVLSGTLNSGTAVPGRTAVVLSTADALFPKPRESDWMWYAHVLFTQATLLKDRIQGMDLASQHQLGLRIVQLTTNSAIAASHGAASTRTHQIAEALTLYYEVVDRLIRTSCEKTLLFPSLKMMLSRSIQGNFSFSLSNRNKDEQQERLLEIITTLGRWLLQSCPTVDSLKEGIKVVADLTKVLPTKFHSRFCVDEVTARSKLGFPVESSLRTAKSSSPQSEAMAWMALATVTEDQRQAQEAWRRAVVAVEAQPLTKATVLIHFASFCIQRSALSLVDVKKLLLSAVDAVTPQPTAAPGTRSRVPSAVAASTLQGSNRGRGTQGTLMRTTGGVAKERMGSLSEILCAIRAVYLLFSITGDAPARLAGGGGAGGEASVPHQHPLPTKRDCALLFLHYIECVWHCVDRQAREMECEAADDAAADSNKWYEAQALPQNTVQWLGYVVDLRLLRALSGNNEVHPAQNTEAMQEIYLSMIDYLLDHNMELFAFSVCQWTYLAAAQRYGESHFRTELVKQCVFMYSQKAACLCNAGRKGVELYGLPEPSLEYGALVEDGLAQVQPPSASANQANDGVHPRVFSGTLHDIVLRKARLYYYFGNTEKAERYAKALYRVCDRVEDVEGMGCCLLLMVKCRVLRCDNRKAMDMLQSDPTFFSSLSHTLFMELMLLRIDLQLVIHNKEAAASEVVALQAVIAHARCKGESGGNIRATLRMQQADQMEEMLHRHIGQRILEMSSLGALEHALPSHQEEAQAYLATSGSWRNRLLALQLSLLTDEAVNHTWMVSNGKTVAACSLMFSTLKARKTFLDSLLHDAQRDLDLFVPFFNGTVGNALTPSLLTELSYLLQLKADVLYAMQVVADCVLVGYRCMTMGDLNLPTTAAPQELTDKVLQYMRDPSEANNAQYETAQRQHEWVQPSVEITKEMINALEHYRIVYEEKDLVDASRFNIMELLLSSTEIVANGHHPSYIDARSALLRSEYQKQFELCVSLETTIGAHGEHGTYLVTALNEVWRNTAVMVPVALTSGAGAKAHNSKMPTQVVEEERLVTPYNHALCGNPLFIEKICRDVIRNAELRCCYHRAARLYFFLADLYVLWGRLQAAGAAVEHAQGADLMHLLFTTTSRCAVTTEEGSFARCFTERIRDHVELFDTDFTESLYQKWSQCSPMLSLFNTASEWSATPDQVDPTALDGVVLTFVAHTDRSAVFMSLRQPDGTVHVRRRELDISRLDAWQAEFKKYLHTQKELMLSSPPAAGAASKEERDDMRLRPEDLHERLEALESLLMPLIAEFAEYIKSASAKYSLYLCLDTVFQALPIEHLPCFASFHMVSREFTTALLLRKPNVKPTKYSNASLFVVDPFGDVTNAVESILGVDPKGKNGTVLTCTSGRYPIQSEYLSCCMEDVHNGSILFYVCGPLSSVVTYEMLVNVSLEHVQTAVLITDGVCDSAVRRTQKNQRVSTESDATEEPWLAALLLLVRGVHCVCMNTFPSSSSALLGTAKRAASGLGGGKNLMDSLYSTATKGKDTKCEWMTFFGFFSNAARKK</sequence>
<gene>
    <name evidence="2" type="ORF">STCU_08375</name>
</gene>
<dbReference type="GO" id="GO:0060294">
    <property type="term" value="P:cilium movement involved in cell motility"/>
    <property type="evidence" value="ECO:0007669"/>
    <property type="project" value="InterPro"/>
</dbReference>
<dbReference type="GO" id="GO:0035082">
    <property type="term" value="P:axoneme assembly"/>
    <property type="evidence" value="ECO:0007669"/>
    <property type="project" value="InterPro"/>
</dbReference>